<keyword evidence="2" id="KW-1185">Reference proteome</keyword>
<dbReference type="OMA" id="HIKENPP"/>
<reference evidence="1 2" key="1">
    <citation type="journal article" date="2012" name="Nat. Genet.">
        <title>Plasmodium cynomolgi genome sequences provide insight into Plasmodium vivax and the monkey malaria clade.</title>
        <authorList>
            <person name="Tachibana S."/>
            <person name="Sullivan S.A."/>
            <person name="Kawai S."/>
            <person name="Nakamura S."/>
            <person name="Kim H.R."/>
            <person name="Goto N."/>
            <person name="Arisue N."/>
            <person name="Palacpac N.M.Q."/>
            <person name="Honma H."/>
            <person name="Yagi M."/>
            <person name="Tougan T."/>
            <person name="Katakai Y."/>
            <person name="Kaneko O."/>
            <person name="Mita T."/>
            <person name="Kita K."/>
            <person name="Yasutomi Y."/>
            <person name="Sutton P.L."/>
            <person name="Shakhbatyan R."/>
            <person name="Horii T."/>
            <person name="Yasunaga T."/>
            <person name="Barnwell J.W."/>
            <person name="Escalante A.A."/>
            <person name="Carlton J.M."/>
            <person name="Tanabe K."/>
        </authorList>
    </citation>
    <scope>NUCLEOTIDE SEQUENCE [LARGE SCALE GENOMIC DNA]</scope>
    <source>
        <strain evidence="1 2">B</strain>
    </source>
</reference>
<evidence type="ECO:0008006" key="3">
    <source>
        <dbReference type="Google" id="ProtNLM"/>
    </source>
</evidence>
<name>K6VK12_PLACD</name>
<dbReference type="VEuPathDB" id="PlasmoDB:PCYB_005260"/>
<protein>
    <recommendedName>
        <fullName evidence="3">CYIR protein</fullName>
    </recommendedName>
</protein>
<dbReference type="RefSeq" id="XP_004227995.1">
    <property type="nucleotide sequence ID" value="XM_004227947.1"/>
</dbReference>
<evidence type="ECO:0000313" key="2">
    <source>
        <dbReference type="Proteomes" id="UP000006319"/>
    </source>
</evidence>
<organism evidence="1 2">
    <name type="scientific">Plasmodium cynomolgi (strain B)</name>
    <dbReference type="NCBI Taxonomy" id="1120755"/>
    <lineage>
        <taxon>Eukaryota</taxon>
        <taxon>Sar</taxon>
        <taxon>Alveolata</taxon>
        <taxon>Apicomplexa</taxon>
        <taxon>Aconoidasida</taxon>
        <taxon>Haemosporida</taxon>
        <taxon>Plasmodiidae</taxon>
        <taxon>Plasmodium</taxon>
        <taxon>Plasmodium (Plasmodium)</taxon>
    </lineage>
</organism>
<evidence type="ECO:0000313" key="1">
    <source>
        <dbReference type="EMBL" id="GAB69777.1"/>
    </source>
</evidence>
<dbReference type="OrthoDB" id="382684at2759"/>
<dbReference type="Pfam" id="PF05795">
    <property type="entry name" value="Plasmodium_Vir"/>
    <property type="match status" value="1"/>
</dbReference>
<proteinExistence type="predicted"/>
<feature type="non-terminal residue" evidence="1">
    <location>
        <position position="199"/>
    </location>
</feature>
<dbReference type="Proteomes" id="UP000006319">
    <property type="component" value="Unassembled WGS sequence"/>
</dbReference>
<dbReference type="AlphaFoldDB" id="K6VK12"/>
<dbReference type="InterPro" id="IPR008780">
    <property type="entry name" value="Plasmodium_Vir"/>
</dbReference>
<dbReference type="PhylomeDB" id="K6VK12"/>
<sequence>MNITGALDFLEYKNFYNLYDNNKCTVFALWMYDYLIKIFKDHDNYSKTKAVIDKIYPLFLRYSEKLHCKIPSYNDIVTYVNNLKTLYDYATNYDTILGHIKDKDYKCNENLSNYIQEQVNLLKEVRLDCHNTSQNHCEVYKNIFGPSIGEKFLSLQCNPLSSQEISTITVSSHVQQGKEQITNDETTKTSNIIMETIFP</sequence>
<accession>K6VK12</accession>
<gene>
    <name evidence="1" type="ORF">PCYB_005260</name>
</gene>
<dbReference type="GeneID" id="14696319"/>
<dbReference type="EMBL" id="DF157811">
    <property type="protein sequence ID" value="GAB69777.1"/>
    <property type="molecule type" value="Genomic_DNA"/>
</dbReference>
<dbReference type="KEGG" id="pcy:PCYB_005260"/>